<evidence type="ECO:0000313" key="1">
    <source>
        <dbReference type="EMBL" id="KAJ8004093.1"/>
    </source>
</evidence>
<reference evidence="1" key="1">
    <citation type="submission" date="2021-05" db="EMBL/GenBank/DDBJ databases">
        <authorList>
            <person name="Pan Q."/>
            <person name="Jouanno E."/>
            <person name="Zahm M."/>
            <person name="Klopp C."/>
            <person name="Cabau C."/>
            <person name="Louis A."/>
            <person name="Berthelot C."/>
            <person name="Parey E."/>
            <person name="Roest Crollius H."/>
            <person name="Montfort J."/>
            <person name="Robinson-Rechavi M."/>
            <person name="Bouchez O."/>
            <person name="Lampietro C."/>
            <person name="Lopez Roques C."/>
            <person name="Donnadieu C."/>
            <person name="Postlethwait J."/>
            <person name="Bobe J."/>
            <person name="Dillon D."/>
            <person name="Chandos A."/>
            <person name="von Hippel F."/>
            <person name="Guiguen Y."/>
        </authorList>
    </citation>
    <scope>NUCLEOTIDE SEQUENCE</scope>
    <source>
        <strain evidence="1">YG-Jan2019</strain>
    </source>
</reference>
<comment type="caution">
    <text evidence="1">The sequence shown here is derived from an EMBL/GenBank/DDBJ whole genome shotgun (WGS) entry which is preliminary data.</text>
</comment>
<dbReference type="EMBL" id="CM055739">
    <property type="protein sequence ID" value="KAJ8004093.1"/>
    <property type="molecule type" value="Genomic_DNA"/>
</dbReference>
<organism evidence="1 2">
    <name type="scientific">Dallia pectoralis</name>
    <name type="common">Alaska blackfish</name>
    <dbReference type="NCBI Taxonomy" id="75939"/>
    <lineage>
        <taxon>Eukaryota</taxon>
        <taxon>Metazoa</taxon>
        <taxon>Chordata</taxon>
        <taxon>Craniata</taxon>
        <taxon>Vertebrata</taxon>
        <taxon>Euteleostomi</taxon>
        <taxon>Actinopterygii</taxon>
        <taxon>Neopterygii</taxon>
        <taxon>Teleostei</taxon>
        <taxon>Protacanthopterygii</taxon>
        <taxon>Esociformes</taxon>
        <taxon>Umbridae</taxon>
        <taxon>Dallia</taxon>
    </lineage>
</organism>
<sequence length="747" mass="82573">MSPTTLPPLVCINGGELQNGVCICPDEWTGVTCSKENFCSSTNIGIFSFPRTTVGWFGYSAELCGPLTTNAGVSEASARCVNVTGSPKFGRVEVLACGLTLSDITDMISNSSADLQNLAFSTQILTSIPDKLSADNISTAANIANRLLRSNTTQDIAVSAITTISQLLNSSVKSIQDSTNVDSLPRTLEEFSQQSNVSLIVQPNLVVQSARFTQDTVGIEFTAFTGISGNFVANRIHLNTNTSELISGNGSTDVQMVIRFTPVLSREDTDHSVGFVLYQNDRFFKSKAFQPLLGTNRRVLSANFGNISGLGVEMFFKPTSVRNASLYDFACVWWNHTLEDWSTYGCSKVNHSKDGLQCFCNHTTNFAVLMSFRPNFVYAKVLNWISALGCSMSVIGLGLTIIFHIVTRNEQVQRIMPSMKKTTDNSGDKTESQKTTLTLHLVCICTSNLISTLLFMTAVKNPNKQLKEPEIQNINSIPASDIHSEPDTGLCTAVTALLQYFLLGTFTWSTLFATHVFPMIQSWSSSLQHFSAYTMIIGWGVPAVIVALSLGISYRPNHPLGYRQEEFCWLAALDFYGNFDFKLPLFWGFLIPVAFMIVLNTGMLIYFAVILSKPDQNVNSTSHISVKKKILQNFSLVVVSSLSWTLGYFLLITHDETMYTILNIIFCLLTTTQGIQIFFMFTARTAIVKEKFSSSLKAMSRVDIPLHTKKYGLRWGKRRQKFESYKSLDDSVYASTSSSTLQTVSST</sequence>
<evidence type="ECO:0000313" key="2">
    <source>
        <dbReference type="Proteomes" id="UP001157502"/>
    </source>
</evidence>
<keyword evidence="2" id="KW-1185">Reference proteome</keyword>
<proteinExistence type="predicted"/>
<accession>A0ACC2GK03</accession>
<dbReference type="Proteomes" id="UP001157502">
    <property type="component" value="Chromosome 12"/>
</dbReference>
<name>A0ACC2GK03_DALPE</name>
<protein>
    <submittedName>
        <fullName evidence="1">Uncharacterized protein</fullName>
    </submittedName>
</protein>
<gene>
    <name evidence="1" type="ORF">DPEC_G00155200</name>
</gene>